<accession>A0A5J4KT24</accession>
<sequence length="332" mass="35307">MQKVSRRQRFMLSLPSVVLLAVFLIGGGVEALTAGIPTASAKQASDHLVTRVTQSNVDCTGQPGRASFKSAVVVSRGEIVCGDLTSFWGNMTIRGEVKGDVVVIGGNVVIDGGVDGNVTLYGGNLSSSPGAHVNGDIHVCGGQRSKDTGLLLHGSYFGCPTSVIDILGNDAGIQFRFWYIVTWVLLGMLLTTLLPEHVMMVRTTVKSKLRRSLALGLLSILLAPTIFTVLLALIIPIPLAILVAVGFFAAWALGTVAIGWIIGDWITKRILPQHDTRIVQVVIGLAILALFGSLPYIGWLINIGIGTLGIGAVFLSRFGTRLYAPPKQPLSW</sequence>
<dbReference type="Proteomes" id="UP000326912">
    <property type="component" value="Unassembled WGS sequence"/>
</dbReference>
<protein>
    <recommendedName>
        <fullName evidence="2">DUF8173 domain-containing protein</fullName>
    </recommendedName>
</protein>
<keyword evidence="1" id="KW-0812">Transmembrane</keyword>
<dbReference type="AlphaFoldDB" id="A0A5J4KT24"/>
<feature type="transmembrane region" description="Helical" evidence="1">
    <location>
        <begin position="278"/>
        <end position="297"/>
    </location>
</feature>
<keyword evidence="1" id="KW-1133">Transmembrane helix</keyword>
<reference evidence="3 4" key="1">
    <citation type="submission" date="2019-10" db="EMBL/GenBank/DDBJ databases">
        <title>Dictyobacter vulcani sp. nov., within the class Ktedonobacteria, isolated from soil of volcanic Mt. Zao.</title>
        <authorList>
            <person name="Zheng Y."/>
            <person name="Wang C.M."/>
            <person name="Sakai Y."/>
            <person name="Abe K."/>
            <person name="Yokota A."/>
            <person name="Yabe S."/>
        </authorList>
    </citation>
    <scope>NUCLEOTIDE SEQUENCE [LARGE SCALE GENOMIC DNA]</scope>
    <source>
        <strain evidence="3 4">W12</strain>
    </source>
</reference>
<gene>
    <name evidence="3" type="ORF">KDW_25380</name>
</gene>
<feature type="transmembrane region" description="Helical" evidence="1">
    <location>
        <begin position="241"/>
        <end position="266"/>
    </location>
</feature>
<keyword evidence="1" id="KW-0472">Membrane</keyword>
<feature type="domain" description="DUF8173" evidence="2">
    <location>
        <begin position="180"/>
        <end position="317"/>
    </location>
</feature>
<name>A0A5J4KT24_9CHLR</name>
<organism evidence="3 4">
    <name type="scientific">Dictyobacter vulcani</name>
    <dbReference type="NCBI Taxonomy" id="2607529"/>
    <lineage>
        <taxon>Bacteria</taxon>
        <taxon>Bacillati</taxon>
        <taxon>Chloroflexota</taxon>
        <taxon>Ktedonobacteria</taxon>
        <taxon>Ktedonobacterales</taxon>
        <taxon>Dictyobacteraceae</taxon>
        <taxon>Dictyobacter</taxon>
    </lineage>
</organism>
<comment type="caution">
    <text evidence="3">The sequence shown here is derived from an EMBL/GenBank/DDBJ whole genome shotgun (WGS) entry which is preliminary data.</text>
</comment>
<evidence type="ECO:0000256" key="1">
    <source>
        <dbReference type="SAM" id="Phobius"/>
    </source>
</evidence>
<evidence type="ECO:0000259" key="2">
    <source>
        <dbReference type="Pfam" id="PF26514"/>
    </source>
</evidence>
<dbReference type="InterPro" id="IPR058486">
    <property type="entry name" value="DUF8173"/>
</dbReference>
<evidence type="ECO:0000313" key="4">
    <source>
        <dbReference type="Proteomes" id="UP000326912"/>
    </source>
</evidence>
<dbReference type="RefSeq" id="WP_151756286.1">
    <property type="nucleotide sequence ID" value="NZ_BKZW01000001.1"/>
</dbReference>
<keyword evidence="4" id="KW-1185">Reference proteome</keyword>
<dbReference type="EMBL" id="BKZW01000001">
    <property type="protein sequence ID" value="GER88376.1"/>
    <property type="molecule type" value="Genomic_DNA"/>
</dbReference>
<feature type="transmembrane region" description="Helical" evidence="1">
    <location>
        <begin position="215"/>
        <end position="235"/>
    </location>
</feature>
<feature type="transmembrane region" description="Helical" evidence="1">
    <location>
        <begin position="177"/>
        <end position="194"/>
    </location>
</feature>
<dbReference type="Pfam" id="PF26514">
    <property type="entry name" value="DUF8173"/>
    <property type="match status" value="1"/>
</dbReference>
<evidence type="ECO:0000313" key="3">
    <source>
        <dbReference type="EMBL" id="GER88376.1"/>
    </source>
</evidence>
<proteinExistence type="predicted"/>